<evidence type="ECO:0000256" key="1">
    <source>
        <dbReference type="SAM" id="Phobius"/>
    </source>
</evidence>
<dbReference type="PRINTS" id="PR00038">
    <property type="entry name" value="HTHLUXR"/>
</dbReference>
<feature type="transmembrane region" description="Helical" evidence="1">
    <location>
        <begin position="42"/>
        <end position="60"/>
    </location>
</feature>
<evidence type="ECO:0000313" key="3">
    <source>
        <dbReference type="EMBL" id="MDG0818145.1"/>
    </source>
</evidence>
<dbReference type="SUPFAM" id="SSF46894">
    <property type="entry name" value="C-terminal effector domain of the bipartite response regulators"/>
    <property type="match status" value="1"/>
</dbReference>
<evidence type="ECO:0000259" key="2">
    <source>
        <dbReference type="PROSITE" id="PS50043"/>
    </source>
</evidence>
<dbReference type="Proteomes" id="UP001152321">
    <property type="component" value="Unassembled WGS sequence"/>
</dbReference>
<dbReference type="InterPro" id="IPR016032">
    <property type="entry name" value="Sig_transdc_resp-reg_C-effctor"/>
</dbReference>
<reference evidence="3" key="1">
    <citation type="submission" date="2022-08" db="EMBL/GenBank/DDBJ databases">
        <title>Novel Bdellovibrio Species Isolated from Svalbard: Designation Bdellovibrio svalbardensis.</title>
        <authorList>
            <person name="Mitchell R.J."/>
            <person name="Choi S.Y."/>
        </authorList>
    </citation>
    <scope>NUCLEOTIDE SEQUENCE</scope>
    <source>
        <strain evidence="3">PAP01</strain>
    </source>
</reference>
<dbReference type="CDD" id="cd06170">
    <property type="entry name" value="LuxR_C_like"/>
    <property type="match status" value="1"/>
</dbReference>
<dbReference type="Gene3D" id="1.10.10.10">
    <property type="entry name" value="Winged helix-like DNA-binding domain superfamily/Winged helix DNA-binding domain"/>
    <property type="match status" value="1"/>
</dbReference>
<dbReference type="PROSITE" id="PS50043">
    <property type="entry name" value="HTH_LUXR_2"/>
    <property type="match status" value="1"/>
</dbReference>
<protein>
    <submittedName>
        <fullName evidence="3">LuxR C-terminal-related transcriptional regulator</fullName>
    </submittedName>
</protein>
<keyword evidence="1" id="KW-0812">Transmembrane</keyword>
<dbReference type="EMBL" id="JANRMI010000006">
    <property type="protein sequence ID" value="MDG0818145.1"/>
    <property type="molecule type" value="Genomic_DNA"/>
</dbReference>
<accession>A0ABT6DMP5</accession>
<keyword evidence="4" id="KW-1185">Reference proteome</keyword>
<sequence length="170" mass="19043">MIEESLSKNERRYLAAILVLIFVFVGADLITDSQQGVSWPHLSTELTVALIAGFGFFLLMKDSFRKSHELVQSGERILQKEKEAELWKAESQKYIQGLSDSIDAQLVRWSLTPSEKEVALLILKGLSSKEIAEIRQTSEKTVRAQSVSIYSKSGLAGKSELAAFFLEDLF</sequence>
<keyword evidence="1" id="KW-1133">Transmembrane helix</keyword>
<comment type="caution">
    <text evidence="3">The sequence shown here is derived from an EMBL/GenBank/DDBJ whole genome shotgun (WGS) entry which is preliminary data.</text>
</comment>
<proteinExistence type="predicted"/>
<dbReference type="RefSeq" id="WP_277579620.1">
    <property type="nucleotide sequence ID" value="NZ_JANRMI010000006.1"/>
</dbReference>
<dbReference type="SMART" id="SM00421">
    <property type="entry name" value="HTH_LUXR"/>
    <property type="match status" value="1"/>
</dbReference>
<organism evidence="3 4">
    <name type="scientific">Bdellovibrio svalbardensis</name>
    <dbReference type="NCBI Taxonomy" id="2972972"/>
    <lineage>
        <taxon>Bacteria</taxon>
        <taxon>Pseudomonadati</taxon>
        <taxon>Bdellovibrionota</taxon>
        <taxon>Bdellovibrionia</taxon>
        <taxon>Bdellovibrionales</taxon>
        <taxon>Pseudobdellovibrionaceae</taxon>
        <taxon>Bdellovibrio</taxon>
    </lineage>
</organism>
<feature type="domain" description="HTH luxR-type" evidence="2">
    <location>
        <begin position="102"/>
        <end position="169"/>
    </location>
</feature>
<evidence type="ECO:0000313" key="4">
    <source>
        <dbReference type="Proteomes" id="UP001152321"/>
    </source>
</evidence>
<name>A0ABT6DMP5_9BACT</name>
<gene>
    <name evidence="3" type="ORF">NWE73_17310</name>
</gene>
<dbReference type="InterPro" id="IPR000792">
    <property type="entry name" value="Tscrpt_reg_LuxR_C"/>
</dbReference>
<keyword evidence="1" id="KW-0472">Membrane</keyword>
<dbReference type="InterPro" id="IPR036388">
    <property type="entry name" value="WH-like_DNA-bd_sf"/>
</dbReference>
<dbReference type="Pfam" id="PF00196">
    <property type="entry name" value="GerE"/>
    <property type="match status" value="1"/>
</dbReference>
<feature type="transmembrane region" description="Helical" evidence="1">
    <location>
        <begin position="12"/>
        <end position="30"/>
    </location>
</feature>